<proteinExistence type="predicted"/>
<comment type="caution">
    <text evidence="3">The sequence shown here is derived from an EMBL/GenBank/DDBJ whole genome shotgun (WGS) entry which is preliminary data.</text>
</comment>
<dbReference type="InterPro" id="IPR012337">
    <property type="entry name" value="RNaseH-like_sf"/>
</dbReference>
<keyword evidence="1" id="KW-0863">Zinc-finger</keyword>
<dbReference type="PANTHER" id="PTHR31511:SF12">
    <property type="entry name" value="RHO TERMINATION FACTOR N-TERMINAL DOMAIN-CONTAINING PROTEIN"/>
    <property type="match status" value="1"/>
</dbReference>
<dbReference type="PANTHER" id="PTHR31511">
    <property type="entry name" value="PROTEIN CBG23764"/>
    <property type="match status" value="1"/>
</dbReference>
<dbReference type="GO" id="GO:0042575">
    <property type="term" value="C:DNA polymerase complex"/>
    <property type="evidence" value="ECO:0007669"/>
    <property type="project" value="UniProtKB-ARBA"/>
</dbReference>
<dbReference type="InterPro" id="IPR013087">
    <property type="entry name" value="Znf_C2H2_type"/>
</dbReference>
<dbReference type="Pfam" id="PF02945">
    <property type="entry name" value="Endonuclease_7"/>
    <property type="match status" value="1"/>
</dbReference>
<dbReference type="Proteomes" id="UP000475862">
    <property type="component" value="Unassembled WGS sequence"/>
</dbReference>
<dbReference type="InterPro" id="IPR004211">
    <property type="entry name" value="Endonuclease_7"/>
</dbReference>
<feature type="domain" description="C2H2-type" evidence="2">
    <location>
        <begin position="26"/>
        <end position="49"/>
    </location>
</feature>
<dbReference type="AlphaFoldDB" id="A0A6G0U5S3"/>
<dbReference type="Gene3D" id="3.40.1800.10">
    <property type="entry name" value="His-Me finger endonucleases"/>
    <property type="match status" value="1"/>
</dbReference>
<dbReference type="EMBL" id="VYZN01000008">
    <property type="protein sequence ID" value="KAE9543576.1"/>
    <property type="molecule type" value="Genomic_DNA"/>
</dbReference>
<evidence type="ECO:0000313" key="4">
    <source>
        <dbReference type="Proteomes" id="UP000475862"/>
    </source>
</evidence>
<accession>A0A6G0U5S3</accession>
<dbReference type="GO" id="GO:0008270">
    <property type="term" value="F:zinc ion binding"/>
    <property type="evidence" value="ECO:0007669"/>
    <property type="project" value="UniProtKB-KW"/>
</dbReference>
<dbReference type="OrthoDB" id="6602337at2759"/>
<dbReference type="InterPro" id="IPR038563">
    <property type="entry name" value="Endonuclease_7_sf"/>
</dbReference>
<reference evidence="3 4" key="1">
    <citation type="submission" date="2019-08" db="EMBL/GenBank/DDBJ databases">
        <title>The genome of the soybean aphid Biotype 1, its phylome, world population structure and adaptation to the North American continent.</title>
        <authorList>
            <person name="Giordano R."/>
            <person name="Donthu R.K."/>
            <person name="Hernandez A.G."/>
            <person name="Wright C.L."/>
            <person name="Zimin A.V."/>
        </authorList>
    </citation>
    <scope>NUCLEOTIDE SEQUENCE [LARGE SCALE GENOMIC DNA]</scope>
    <source>
        <tissue evidence="3">Whole aphids</tissue>
    </source>
</reference>
<dbReference type="SUPFAM" id="SSF57667">
    <property type="entry name" value="beta-beta-alpha zinc fingers"/>
    <property type="match status" value="1"/>
</dbReference>
<evidence type="ECO:0000313" key="3">
    <source>
        <dbReference type="EMBL" id="KAE9543576.1"/>
    </source>
</evidence>
<name>A0A6G0U5S3_APHGL</name>
<protein>
    <recommendedName>
        <fullName evidence="2">C2H2-type domain-containing protein</fullName>
    </recommendedName>
</protein>
<dbReference type="InterPro" id="IPR036236">
    <property type="entry name" value="Znf_C2H2_sf"/>
</dbReference>
<evidence type="ECO:0000259" key="2">
    <source>
        <dbReference type="PROSITE" id="PS50157"/>
    </source>
</evidence>
<gene>
    <name evidence="3" type="ORF">AGLY_002376</name>
</gene>
<sequence>MRTVPVGFTRKDNLVRHGKTHTGIRFPCTICQSTFTYKTSLTKHLKNAHGIAPSYSQPASQPVRQSVIQFAPRIAPQIQIAPQIFVPDIQAGCSNMVAEDEICMAVMDEFENEDEICMAAMDEFENEKVQDDYTDSYTTCVNGRRVSTANTTLVARMKKARLDIVKTPGFTEISSSANRKIVWYYVKNINNVHNYPDFLRSLMPELENLLKTCLKKHPIKFNLKLEAAYNRPNVPNSSENRAFKTSAVELFPDSDISTIIERAFIKLSKEEEEYKSRGSGFTLESIDGLLLSIYKYTPMCGSSYISLPAYIDRKRATINPQNTDQECFKWAILARHVMGHAVYRIGENYRNHEDKYNFEGITFPTPLSDIAKFEKNNRNVSINVYGLDKKFQPPRKYPTYEVYPLRVIDEEKANHFDLLLVTDDENSHYVYISNFSRLIRSQKTGHEERVVFCKKCFTLFDDRRHKCKLSGREALTQHKLICGAHKPILPVMPKEGECLRFEAWRNTQRHPIVIYADFETLLVKTDEVKGKNTKIVHKHEAMSYGLIVKTSNDVPAELLARHEIPTEPILYQGSESRRDVARHFVETVSEIALKTEKLLKTNIPINMSADDIEVHEAATHCNLCKIEFTPPSEVLYRKTADHCHLTGKYRQALCNVCNQKLQTPVFVPCYFHNLSNYDAHLIVTELGYDTQTIRKIPNSEEKYISFTKYVSSKFQIRFIDTFRFMASGLSTLAKNLVTPGLENFRETAKVFTGDDMPLVTRKGVYPYEYTDSWSRLDETSLPSKRSFYSTLNESGIKEEEYTHAKEVWDHFGCKTLGEYSDLYLKIDVLLLADVFENFRDVCIKTYNLDAAHYFTAPGLSFDAMLKFTGQKLEMLSDYDMHVREWYTWRLGNNLYGWAMSQYMPYAGFNWVEPTLNGLDDLDDTSPIGRVYEVDVSYPRNLHDHHNDLPFLPQNSVPLGSKVKKLMATFEKKKNYIIHYRSLQQAIKNGLIVEKVHRVIQFSQSDWLAKYIELNTEMRKKARNDFEKDFFKLMNNAVFGKTMQSKRKEMKMELVSCDRRLQKLINKCTFKHCTNYNENLNAVTLENKIIKFDKPIYIGKIYFFLKKFLFYHTE</sequence>
<dbReference type="GO" id="GO:0071897">
    <property type="term" value="P:DNA biosynthetic process"/>
    <property type="evidence" value="ECO:0007669"/>
    <property type="project" value="UniProtKB-ARBA"/>
</dbReference>
<dbReference type="InterPro" id="IPR043502">
    <property type="entry name" value="DNA/RNA_pol_sf"/>
</dbReference>
<evidence type="ECO:0000256" key="1">
    <source>
        <dbReference type="PROSITE-ProRule" id="PRU00042"/>
    </source>
</evidence>
<dbReference type="Gene3D" id="3.30.160.60">
    <property type="entry name" value="Classic Zinc Finger"/>
    <property type="match status" value="1"/>
</dbReference>
<dbReference type="SUPFAM" id="SSF56672">
    <property type="entry name" value="DNA/RNA polymerases"/>
    <property type="match status" value="1"/>
</dbReference>
<dbReference type="SMART" id="SM00355">
    <property type="entry name" value="ZnF_C2H2"/>
    <property type="match status" value="1"/>
</dbReference>
<organism evidence="3 4">
    <name type="scientific">Aphis glycines</name>
    <name type="common">Soybean aphid</name>
    <dbReference type="NCBI Taxonomy" id="307491"/>
    <lineage>
        <taxon>Eukaryota</taxon>
        <taxon>Metazoa</taxon>
        <taxon>Ecdysozoa</taxon>
        <taxon>Arthropoda</taxon>
        <taxon>Hexapoda</taxon>
        <taxon>Insecta</taxon>
        <taxon>Pterygota</taxon>
        <taxon>Neoptera</taxon>
        <taxon>Paraneoptera</taxon>
        <taxon>Hemiptera</taxon>
        <taxon>Sternorrhyncha</taxon>
        <taxon>Aphidomorpha</taxon>
        <taxon>Aphidoidea</taxon>
        <taxon>Aphididae</taxon>
        <taxon>Aphidini</taxon>
        <taxon>Aphis</taxon>
        <taxon>Aphis</taxon>
    </lineage>
</organism>
<dbReference type="PROSITE" id="PS00028">
    <property type="entry name" value="ZINC_FINGER_C2H2_1"/>
    <property type="match status" value="1"/>
</dbReference>
<keyword evidence="4" id="KW-1185">Reference proteome</keyword>
<keyword evidence="1" id="KW-0862">Zinc</keyword>
<keyword evidence="1" id="KW-0479">Metal-binding</keyword>
<dbReference type="PROSITE" id="PS50157">
    <property type="entry name" value="ZINC_FINGER_C2H2_2"/>
    <property type="match status" value="1"/>
</dbReference>
<dbReference type="SUPFAM" id="SSF53098">
    <property type="entry name" value="Ribonuclease H-like"/>
    <property type="match status" value="1"/>
</dbReference>